<dbReference type="Pfam" id="PF00266">
    <property type="entry name" value="Aminotran_5"/>
    <property type="match status" value="1"/>
</dbReference>
<keyword evidence="1" id="KW-0663">Pyridoxal phosphate</keyword>
<feature type="domain" description="Aminotransferase class V" evidence="2">
    <location>
        <begin position="81"/>
        <end position="389"/>
    </location>
</feature>
<dbReference type="PROSITE" id="PS51318">
    <property type="entry name" value="TAT"/>
    <property type="match status" value="1"/>
</dbReference>
<dbReference type="Gene3D" id="3.40.640.10">
    <property type="entry name" value="Type I PLP-dependent aspartate aminotransferase-like (Major domain)"/>
    <property type="match status" value="1"/>
</dbReference>
<dbReference type="GO" id="GO:0031071">
    <property type="term" value="F:cysteine desulfurase activity"/>
    <property type="evidence" value="ECO:0007669"/>
    <property type="project" value="UniProtKB-EC"/>
</dbReference>
<evidence type="ECO:0000259" key="2">
    <source>
        <dbReference type="Pfam" id="PF00266"/>
    </source>
</evidence>
<evidence type="ECO:0000313" key="3">
    <source>
        <dbReference type="EMBL" id="VAV91758.1"/>
    </source>
</evidence>
<dbReference type="EC" id="2.8.1.7" evidence="3"/>
<dbReference type="InterPro" id="IPR006311">
    <property type="entry name" value="TAT_signal"/>
</dbReference>
<reference evidence="3" key="1">
    <citation type="submission" date="2018-06" db="EMBL/GenBank/DDBJ databases">
        <authorList>
            <person name="Zhirakovskaya E."/>
        </authorList>
    </citation>
    <scope>NUCLEOTIDE SEQUENCE</scope>
</reference>
<dbReference type="EMBL" id="UOEH01000070">
    <property type="protein sequence ID" value="VAV91758.1"/>
    <property type="molecule type" value="Genomic_DNA"/>
</dbReference>
<dbReference type="InterPro" id="IPR015421">
    <property type="entry name" value="PyrdxlP-dep_Trfase_major"/>
</dbReference>
<dbReference type="AlphaFoldDB" id="A0A3B0RTQ1"/>
<organism evidence="3">
    <name type="scientific">hydrothermal vent metagenome</name>
    <dbReference type="NCBI Taxonomy" id="652676"/>
    <lineage>
        <taxon>unclassified sequences</taxon>
        <taxon>metagenomes</taxon>
        <taxon>ecological metagenomes</taxon>
    </lineage>
</organism>
<protein>
    <submittedName>
        <fullName evidence="3">Cysteine desulfurase</fullName>
        <ecNumber evidence="3">2.8.1.7</ecNumber>
    </submittedName>
</protein>
<dbReference type="PANTHER" id="PTHR43092:SF6">
    <property type="entry name" value="BLR1280 PROTEIN"/>
    <property type="match status" value="1"/>
</dbReference>
<gene>
    <name evidence="3" type="ORF">MNBD_ALPHA05-1641</name>
</gene>
<dbReference type="InterPro" id="IPR015422">
    <property type="entry name" value="PyrdxlP-dep_Trfase_small"/>
</dbReference>
<keyword evidence="3" id="KW-0808">Transferase</keyword>
<dbReference type="PANTHER" id="PTHR43092">
    <property type="entry name" value="L-CYSTEINE DESULFHYDRASE"/>
    <property type="match status" value="1"/>
</dbReference>
<accession>A0A3B0RTQ1</accession>
<dbReference type="SUPFAM" id="SSF53383">
    <property type="entry name" value="PLP-dependent transferases"/>
    <property type="match status" value="1"/>
</dbReference>
<name>A0A3B0RTQ1_9ZZZZ</name>
<dbReference type="InterPro" id="IPR015424">
    <property type="entry name" value="PyrdxlP-dep_Trfase"/>
</dbReference>
<sequence>MPLKTSPSRRTFLTLTAGAGLASVAHAGEAPTLPARPDVAAQDLATNENYWAKISAQYSVTPAIHNIENGYWGIMAAPVMNAYRAHTDKVNRENTFYARGAFNQDIEKVYARLARFLDVAPDELLLTRGASEALQILIGGYNKLKPGDAVLYADLDYSAMKSAMQWLADRRGVKVIKIDLPEPANRDNIIDAYARAFEAHPNLKMALVTHVNNLTGLIHPVREIAALAKSHGIDIILDSAHAIGQIDFDLSALGVDFVGINLHKWIGAPIGCGLAYIKKPRIPDIDRFMNEPGAADNIRARAHTGTLNFAAHLTIPDALDFHEAIGIDAKEARLRYLRNLWVGEARANRDVQILTPDDPAMVAAMTSFRYRNRRTTEENNAIAHELAKKHGLFTVRRTGPAAGDCIRVTPALYNSAQDMARIAPALKALALA</sequence>
<proteinExistence type="predicted"/>
<dbReference type="Gene3D" id="3.90.1150.10">
    <property type="entry name" value="Aspartate Aminotransferase, domain 1"/>
    <property type="match status" value="1"/>
</dbReference>
<evidence type="ECO:0000256" key="1">
    <source>
        <dbReference type="ARBA" id="ARBA00022898"/>
    </source>
</evidence>
<dbReference type="InterPro" id="IPR000192">
    <property type="entry name" value="Aminotrans_V_dom"/>
</dbReference>